<dbReference type="Proteomes" id="UP000006222">
    <property type="component" value="Unassembled WGS sequence"/>
</dbReference>
<evidence type="ECO:0000313" key="1">
    <source>
        <dbReference type="EMBL" id="EGF29897.1"/>
    </source>
</evidence>
<evidence type="ECO:0000313" key="2">
    <source>
        <dbReference type="Proteomes" id="UP000006222"/>
    </source>
</evidence>
<sequence>MLNPEEDRINDVANRVHTVLQSLFSILQKPEYVINELQIRRVLAESLA</sequence>
<accession>F2AKC0</accession>
<reference evidence="1 2" key="1">
    <citation type="journal article" date="2013" name="Mar. Genomics">
        <title>Expression of sulfatases in Rhodopirellula baltica and the diversity of sulfatases in the genus Rhodopirellula.</title>
        <authorList>
            <person name="Wegner C.E."/>
            <person name="Richter-Heitmann T."/>
            <person name="Klindworth A."/>
            <person name="Klockow C."/>
            <person name="Richter M."/>
            <person name="Achstetter T."/>
            <person name="Glockner F.O."/>
            <person name="Harder J."/>
        </authorList>
    </citation>
    <scope>NUCLEOTIDE SEQUENCE [LARGE SCALE GENOMIC DNA]</scope>
    <source>
        <strain evidence="1 2">WH47</strain>
    </source>
</reference>
<dbReference type="PATRIC" id="fig|991778.3.peg.92"/>
<dbReference type="EMBL" id="AFAR01000003">
    <property type="protein sequence ID" value="EGF29897.1"/>
    <property type="molecule type" value="Genomic_DNA"/>
</dbReference>
<organism evidence="1 2">
    <name type="scientific">Rhodopirellula baltica WH47</name>
    <dbReference type="NCBI Taxonomy" id="991778"/>
    <lineage>
        <taxon>Bacteria</taxon>
        <taxon>Pseudomonadati</taxon>
        <taxon>Planctomycetota</taxon>
        <taxon>Planctomycetia</taxon>
        <taxon>Pirellulales</taxon>
        <taxon>Pirellulaceae</taxon>
        <taxon>Rhodopirellula</taxon>
    </lineage>
</organism>
<gene>
    <name evidence="1" type="ORF">RBWH47_02239</name>
</gene>
<protein>
    <submittedName>
        <fullName evidence="1">Uncharacterized protein</fullName>
    </submittedName>
</protein>
<proteinExistence type="predicted"/>
<name>F2AKC0_RHOBT</name>
<comment type="caution">
    <text evidence="1">The sequence shown here is derived from an EMBL/GenBank/DDBJ whole genome shotgun (WGS) entry which is preliminary data.</text>
</comment>
<dbReference type="AlphaFoldDB" id="F2AKC0"/>